<dbReference type="Gene3D" id="3.30.450.180">
    <property type="match status" value="1"/>
</dbReference>
<dbReference type="InterPro" id="IPR010982">
    <property type="entry name" value="Lambda_DNA-bd_dom_sf"/>
</dbReference>
<dbReference type="PROSITE" id="PS50943">
    <property type="entry name" value="HTH_CROC1"/>
    <property type="match status" value="1"/>
</dbReference>
<feature type="domain" description="HTH cro/C1-type" evidence="1">
    <location>
        <begin position="24"/>
        <end position="78"/>
    </location>
</feature>
<dbReference type="Pfam" id="PF17765">
    <property type="entry name" value="MLTR_LBD"/>
    <property type="match status" value="1"/>
</dbReference>
<dbReference type="GO" id="GO:0003677">
    <property type="term" value="F:DNA binding"/>
    <property type="evidence" value="ECO:0007669"/>
    <property type="project" value="InterPro"/>
</dbReference>
<dbReference type="AlphaFoldDB" id="A0A0H5NK81"/>
<name>A0A0H5NK81_NOCFR</name>
<sequence length="293" mass="31983">MVATSKRPVTSDRPATDSRVGALLREWRQRRRLSQLDLALLADTSARHLSYVETGRSRPSRAMVLRLCAALDVPLRDRNTLLLAADYAPAYRESDLHDVSLAPVRAALETMLTAHEPYPAVVVDRLWNVLLGNAAMPILTAGLPPHLLEPAPNVYRMVLHPQGLAARLVNHAQVRRLFLERLTRQIAGSDDPALRALHREVESYPEPPEDLAAPAPPSPFEVPIRIRTPAGELAMFSTMATFGAPADVTLSELAIELFYPLDDFTAAVLRGATPADSARESLGDVHDLGVPAG</sequence>
<dbReference type="KEGG" id="nfr:ERS450000_01815"/>
<dbReference type="InterPro" id="IPR041413">
    <property type="entry name" value="MLTR_LBD"/>
</dbReference>
<dbReference type="Gene3D" id="1.10.260.40">
    <property type="entry name" value="lambda repressor-like DNA-binding domains"/>
    <property type="match status" value="1"/>
</dbReference>
<dbReference type="CDD" id="cd00093">
    <property type="entry name" value="HTH_XRE"/>
    <property type="match status" value="1"/>
</dbReference>
<organism evidence="2 3">
    <name type="scientific">Nocardia farcinica</name>
    <dbReference type="NCBI Taxonomy" id="37329"/>
    <lineage>
        <taxon>Bacteria</taxon>
        <taxon>Bacillati</taxon>
        <taxon>Actinomycetota</taxon>
        <taxon>Actinomycetes</taxon>
        <taxon>Mycobacteriales</taxon>
        <taxon>Nocardiaceae</taxon>
        <taxon>Nocardia</taxon>
    </lineage>
</organism>
<dbReference type="Pfam" id="PF13560">
    <property type="entry name" value="HTH_31"/>
    <property type="match status" value="1"/>
</dbReference>
<evidence type="ECO:0000313" key="3">
    <source>
        <dbReference type="Proteomes" id="UP000057820"/>
    </source>
</evidence>
<dbReference type="SUPFAM" id="SSF47413">
    <property type="entry name" value="lambda repressor-like DNA-binding domains"/>
    <property type="match status" value="1"/>
</dbReference>
<dbReference type="SMART" id="SM00530">
    <property type="entry name" value="HTH_XRE"/>
    <property type="match status" value="1"/>
</dbReference>
<evidence type="ECO:0000313" key="2">
    <source>
        <dbReference type="EMBL" id="CRY76360.1"/>
    </source>
</evidence>
<gene>
    <name evidence="2" type="ORF">ERS450000_01815</name>
</gene>
<dbReference type="InterPro" id="IPR001387">
    <property type="entry name" value="Cro/C1-type_HTH"/>
</dbReference>
<proteinExistence type="predicted"/>
<dbReference type="EMBL" id="LN868938">
    <property type="protein sequence ID" value="CRY76360.1"/>
    <property type="molecule type" value="Genomic_DNA"/>
</dbReference>
<reference evidence="3" key="1">
    <citation type="submission" date="2015-03" db="EMBL/GenBank/DDBJ databases">
        <authorList>
            <consortium name="Pathogen Informatics"/>
        </authorList>
    </citation>
    <scope>NUCLEOTIDE SEQUENCE [LARGE SCALE GENOMIC DNA]</scope>
    <source>
        <strain evidence="3">NCTC11134</strain>
    </source>
</reference>
<evidence type="ECO:0000259" key="1">
    <source>
        <dbReference type="PROSITE" id="PS50943"/>
    </source>
</evidence>
<dbReference type="RefSeq" id="WP_060591900.1">
    <property type="nucleotide sequence ID" value="NZ_CP031418.1"/>
</dbReference>
<accession>A0A0H5NK81</accession>
<dbReference type="Proteomes" id="UP000057820">
    <property type="component" value="Chromosome 1"/>
</dbReference>
<dbReference type="PANTHER" id="PTHR35010">
    <property type="entry name" value="BLL4672 PROTEIN-RELATED"/>
    <property type="match status" value="1"/>
</dbReference>
<dbReference type="PANTHER" id="PTHR35010:SF4">
    <property type="entry name" value="BLL5781 PROTEIN"/>
    <property type="match status" value="1"/>
</dbReference>
<protein>
    <submittedName>
        <fullName evidence="2">Anaerobic benzoate catabolism transcriptional regulator</fullName>
    </submittedName>
</protein>